<sequence>MKKPAWVVLGVVVALLGLVFTLQGIGVMKGSSMSNNTFWAVAGPIIIIVGLAVAAAGARGRSR</sequence>
<feature type="transmembrane region" description="Helical" evidence="1">
    <location>
        <begin position="37"/>
        <end position="58"/>
    </location>
</feature>
<comment type="caution">
    <text evidence="2">The sequence shown here is derived from an EMBL/GenBank/DDBJ whole genome shotgun (WGS) entry which is preliminary data.</text>
</comment>
<proteinExistence type="predicted"/>
<evidence type="ECO:0000256" key="1">
    <source>
        <dbReference type="SAM" id="Phobius"/>
    </source>
</evidence>
<name>A0A853D909_9MICO</name>
<protein>
    <submittedName>
        <fullName evidence="2">Putative RND superfamily exporter protein</fullName>
    </submittedName>
</protein>
<keyword evidence="1" id="KW-0812">Transmembrane</keyword>
<keyword evidence="3" id="KW-1185">Reference proteome</keyword>
<dbReference type="Proteomes" id="UP000571817">
    <property type="component" value="Unassembled WGS sequence"/>
</dbReference>
<dbReference type="RefSeq" id="WP_179478725.1">
    <property type="nucleotide sequence ID" value="NZ_JACCFW010000001.1"/>
</dbReference>
<dbReference type="AlphaFoldDB" id="A0A853D909"/>
<gene>
    <name evidence="2" type="ORF">HNR15_000411</name>
</gene>
<reference evidence="2 3" key="1">
    <citation type="submission" date="2020-07" db="EMBL/GenBank/DDBJ databases">
        <title>Sequencing the genomes of 1000 actinobacteria strains.</title>
        <authorList>
            <person name="Klenk H.-P."/>
        </authorList>
    </citation>
    <scope>NUCLEOTIDE SEQUENCE [LARGE SCALE GENOMIC DNA]</scope>
    <source>
        <strain evidence="2 3">DSM 29531</strain>
    </source>
</reference>
<dbReference type="EMBL" id="JACCFW010000001">
    <property type="protein sequence ID" value="NYJ73448.1"/>
    <property type="molecule type" value="Genomic_DNA"/>
</dbReference>
<keyword evidence="1" id="KW-0472">Membrane</keyword>
<evidence type="ECO:0000313" key="2">
    <source>
        <dbReference type="EMBL" id="NYJ73448.1"/>
    </source>
</evidence>
<evidence type="ECO:0000313" key="3">
    <source>
        <dbReference type="Proteomes" id="UP000571817"/>
    </source>
</evidence>
<accession>A0A853D909</accession>
<organism evidence="2 3">
    <name type="scientific">Allobranchiibius huperziae</name>
    <dbReference type="NCBI Taxonomy" id="1874116"/>
    <lineage>
        <taxon>Bacteria</taxon>
        <taxon>Bacillati</taxon>
        <taxon>Actinomycetota</taxon>
        <taxon>Actinomycetes</taxon>
        <taxon>Micrococcales</taxon>
        <taxon>Dermacoccaceae</taxon>
        <taxon>Allobranchiibius</taxon>
    </lineage>
</organism>
<keyword evidence="1" id="KW-1133">Transmembrane helix</keyword>